<dbReference type="HAMAP" id="MF_01216">
    <property type="entry name" value="Azoreductase_type1"/>
    <property type="match status" value="1"/>
</dbReference>
<evidence type="ECO:0000256" key="4">
    <source>
        <dbReference type="ARBA" id="ARBA00023027"/>
    </source>
</evidence>
<dbReference type="KEGG" id="zal:AZF00_00070"/>
<dbReference type="STRING" id="1470434.AZF00_00070"/>
<dbReference type="RefSeq" id="WP_008253162.1">
    <property type="nucleotide sequence ID" value="NZ_CP014544.1"/>
</dbReference>
<evidence type="ECO:0000256" key="1">
    <source>
        <dbReference type="ARBA" id="ARBA00022630"/>
    </source>
</evidence>
<dbReference type="GO" id="GO:0016652">
    <property type="term" value="F:oxidoreductase activity, acting on NAD(P)H as acceptor"/>
    <property type="evidence" value="ECO:0007669"/>
    <property type="project" value="UniProtKB-UniRule"/>
</dbReference>
<reference evidence="8 9" key="1">
    <citation type="submission" date="2015-12" db="EMBL/GenBank/DDBJ databases">
        <authorList>
            <person name="Shamseldin A."/>
            <person name="Moawad H."/>
            <person name="Abd El-Rahim W.M."/>
            <person name="Sadowsky M.J."/>
        </authorList>
    </citation>
    <scope>NUCLEOTIDE SEQUENCE [LARGE SCALE GENOMIC DNA]</scope>
    <source>
        <strain evidence="8 9">SM2</strain>
    </source>
</reference>
<evidence type="ECO:0000313" key="9">
    <source>
        <dbReference type="Proteomes" id="UP000074119"/>
    </source>
</evidence>
<proteinExistence type="inferred from homology"/>
<dbReference type="InterPro" id="IPR023048">
    <property type="entry name" value="NADH:quinone_OxRdtase_FMN_depd"/>
</dbReference>
<dbReference type="EMBL" id="CP014544">
    <property type="protein sequence ID" value="AMO66790.1"/>
    <property type="molecule type" value="Genomic_DNA"/>
</dbReference>
<evidence type="ECO:0000259" key="7">
    <source>
        <dbReference type="Pfam" id="PF02525"/>
    </source>
</evidence>
<comment type="function">
    <text evidence="6">Also exhibits azoreductase activity. Catalyzes the reductive cleavage of the azo bond in aromatic azo compounds to the corresponding amines.</text>
</comment>
<comment type="catalytic activity">
    <reaction evidence="5">
        <text>N,N-dimethyl-1,4-phenylenediamine + anthranilate + 2 NAD(+) = 2-(4-dimethylaminophenyl)diazenylbenzoate + 2 NADH + 2 H(+)</text>
        <dbReference type="Rhea" id="RHEA:55872"/>
        <dbReference type="ChEBI" id="CHEBI:15378"/>
        <dbReference type="ChEBI" id="CHEBI:15783"/>
        <dbReference type="ChEBI" id="CHEBI:16567"/>
        <dbReference type="ChEBI" id="CHEBI:57540"/>
        <dbReference type="ChEBI" id="CHEBI:57945"/>
        <dbReference type="ChEBI" id="CHEBI:71579"/>
        <dbReference type="EC" id="1.7.1.17"/>
    </reaction>
    <physiologicalReaction direction="right-to-left" evidence="5">
        <dbReference type="Rhea" id="RHEA:55874"/>
    </physiologicalReaction>
</comment>
<dbReference type="GO" id="GO:0009055">
    <property type="term" value="F:electron transfer activity"/>
    <property type="evidence" value="ECO:0007669"/>
    <property type="project" value="UniProtKB-UniRule"/>
</dbReference>
<comment type="function">
    <text evidence="6">Quinone reductase that provides resistance to thiol-specific stress caused by electrophilic quinones.</text>
</comment>
<gene>
    <name evidence="6" type="primary">azoR</name>
    <name evidence="8" type="ORF">AZF00_00070</name>
</gene>
<comment type="catalytic activity">
    <reaction evidence="6">
        <text>2 a quinone + NADH + H(+) = 2 a 1,4-benzosemiquinone + NAD(+)</text>
        <dbReference type="Rhea" id="RHEA:65952"/>
        <dbReference type="ChEBI" id="CHEBI:15378"/>
        <dbReference type="ChEBI" id="CHEBI:57540"/>
        <dbReference type="ChEBI" id="CHEBI:57945"/>
        <dbReference type="ChEBI" id="CHEBI:132124"/>
        <dbReference type="ChEBI" id="CHEBI:134225"/>
    </reaction>
</comment>
<keyword evidence="3 6" id="KW-0560">Oxidoreductase</keyword>
<organism evidence="8 9">
    <name type="scientific">Zhongshania aliphaticivorans</name>
    <dbReference type="NCBI Taxonomy" id="1470434"/>
    <lineage>
        <taxon>Bacteria</taxon>
        <taxon>Pseudomonadati</taxon>
        <taxon>Pseudomonadota</taxon>
        <taxon>Gammaproteobacteria</taxon>
        <taxon>Cellvibrionales</taxon>
        <taxon>Spongiibacteraceae</taxon>
        <taxon>Zhongshania</taxon>
    </lineage>
</organism>
<dbReference type="EC" id="1.7.1.17" evidence="6"/>
<dbReference type="PANTHER" id="PTHR43741:SF2">
    <property type="entry name" value="FMN-DEPENDENT NADH:QUINONE OXIDOREDUCTASE"/>
    <property type="match status" value="1"/>
</dbReference>
<feature type="domain" description="Flavodoxin-like fold" evidence="7">
    <location>
        <begin position="2"/>
        <end position="197"/>
    </location>
</feature>
<feature type="binding site" evidence="6">
    <location>
        <position position="10"/>
    </location>
    <ligand>
        <name>FMN</name>
        <dbReference type="ChEBI" id="CHEBI:58210"/>
    </ligand>
</feature>
<dbReference type="SUPFAM" id="SSF52218">
    <property type="entry name" value="Flavoproteins"/>
    <property type="match status" value="1"/>
</dbReference>
<dbReference type="PANTHER" id="PTHR43741">
    <property type="entry name" value="FMN-DEPENDENT NADH-AZOREDUCTASE 1"/>
    <property type="match status" value="1"/>
</dbReference>
<dbReference type="Pfam" id="PF02525">
    <property type="entry name" value="Flavodoxin_2"/>
    <property type="match status" value="1"/>
</dbReference>
<comment type="subunit">
    <text evidence="6">Homodimer.</text>
</comment>
<dbReference type="GO" id="GO:0016655">
    <property type="term" value="F:oxidoreductase activity, acting on NAD(P)H, quinone or similar compound as acceptor"/>
    <property type="evidence" value="ECO:0007669"/>
    <property type="project" value="InterPro"/>
</dbReference>
<dbReference type="EC" id="1.6.5.-" evidence="6"/>
<dbReference type="InterPro" id="IPR029039">
    <property type="entry name" value="Flavoprotein-like_sf"/>
</dbReference>
<evidence type="ECO:0000256" key="6">
    <source>
        <dbReference type="HAMAP-Rule" id="MF_01216"/>
    </source>
</evidence>
<evidence type="ECO:0000256" key="2">
    <source>
        <dbReference type="ARBA" id="ARBA00022643"/>
    </source>
</evidence>
<dbReference type="AlphaFoldDB" id="A0A127M0N9"/>
<evidence type="ECO:0000313" key="8">
    <source>
        <dbReference type="EMBL" id="AMO66790.1"/>
    </source>
</evidence>
<keyword evidence="2 6" id="KW-0288">FMN</keyword>
<comment type="similarity">
    <text evidence="6">Belongs to the azoreductase type 1 family.</text>
</comment>
<dbReference type="InterPro" id="IPR003680">
    <property type="entry name" value="Flavodoxin_fold"/>
</dbReference>
<keyword evidence="1 6" id="KW-0285">Flavoprotein</keyword>
<dbReference type="Gene3D" id="3.40.50.360">
    <property type="match status" value="1"/>
</dbReference>
<comment type="caution">
    <text evidence="6">Lacks conserved residue(s) required for the propagation of feature annotation.</text>
</comment>
<dbReference type="InterPro" id="IPR050104">
    <property type="entry name" value="FMN-dep_NADH:Q_OxRdtase_AzoR1"/>
</dbReference>
<dbReference type="Proteomes" id="UP000074119">
    <property type="component" value="Chromosome"/>
</dbReference>
<keyword evidence="4 6" id="KW-0520">NAD</keyword>
<evidence type="ECO:0000256" key="3">
    <source>
        <dbReference type="ARBA" id="ARBA00023002"/>
    </source>
</evidence>
<comment type="cofactor">
    <cofactor evidence="6">
        <name>FMN</name>
        <dbReference type="ChEBI" id="CHEBI:58210"/>
    </cofactor>
    <text evidence="6">Binds 1 FMN per subunit.</text>
</comment>
<dbReference type="GO" id="GO:0010181">
    <property type="term" value="F:FMN binding"/>
    <property type="evidence" value="ECO:0007669"/>
    <property type="project" value="UniProtKB-UniRule"/>
</dbReference>
<protein>
    <recommendedName>
        <fullName evidence="6">FMN dependent NADH:quinone oxidoreductase</fullName>
        <ecNumber evidence="6">1.6.5.-</ecNumber>
    </recommendedName>
    <alternativeName>
        <fullName evidence="6">Azo-dye reductase</fullName>
    </alternativeName>
    <alternativeName>
        <fullName evidence="6">FMN-dependent NADH-azo compound oxidoreductase</fullName>
    </alternativeName>
    <alternativeName>
        <fullName evidence="6">FMN-dependent NADH-azoreductase</fullName>
        <ecNumber evidence="6">1.7.1.17</ecNumber>
    </alternativeName>
</protein>
<sequence>MKTILQINSSLFGEQGQSSKMANDFVDRLQANSEASALIRRDLHAKPLPHLDGQRFAAFTTPAAERDAGQRAVVAESDALINELRDADIIVLGMPLYNLGVPSTFKAYIDHVARAGETFRYTANGPEGLLQDKKVYVFAARGGKYEGTAMDTQTAYLRHILGLMGIKDIEFVYAEGLNMGGDVAEKALADAQELIRQKAA</sequence>
<evidence type="ECO:0000256" key="5">
    <source>
        <dbReference type="ARBA" id="ARBA00048542"/>
    </source>
</evidence>
<name>A0A127M0N9_9GAMM</name>
<accession>A0A127M0N9</accession>